<feature type="transmembrane region" description="Helical" evidence="1">
    <location>
        <begin position="26"/>
        <end position="43"/>
    </location>
</feature>
<evidence type="ECO:0000313" key="3">
    <source>
        <dbReference type="Proteomes" id="UP000184092"/>
    </source>
</evidence>
<keyword evidence="3" id="KW-1185">Reference proteome</keyword>
<dbReference type="AlphaFoldDB" id="A0A1M7FL93"/>
<name>A0A1M7FL93_9FLAO</name>
<accession>A0A1M7FL93</accession>
<dbReference type="EMBL" id="FRCL01000002">
    <property type="protein sequence ID" value="SHM04783.1"/>
    <property type="molecule type" value="Genomic_DNA"/>
</dbReference>
<evidence type="ECO:0000313" key="2">
    <source>
        <dbReference type="EMBL" id="SHM04783.1"/>
    </source>
</evidence>
<keyword evidence="1" id="KW-0472">Membrane</keyword>
<dbReference type="RefSeq" id="WP_167365550.1">
    <property type="nucleotide sequence ID" value="NZ_FRCL01000002.1"/>
</dbReference>
<protein>
    <submittedName>
        <fullName evidence="2">Uncharacterized protein</fullName>
    </submittedName>
</protein>
<gene>
    <name evidence="2" type="ORF">SAMN05216269_102190</name>
</gene>
<organism evidence="2 3">
    <name type="scientific">Flavobacterium xinjiangense</name>
    <dbReference type="NCBI Taxonomy" id="178356"/>
    <lineage>
        <taxon>Bacteria</taxon>
        <taxon>Pseudomonadati</taxon>
        <taxon>Bacteroidota</taxon>
        <taxon>Flavobacteriia</taxon>
        <taxon>Flavobacteriales</taxon>
        <taxon>Flavobacteriaceae</taxon>
        <taxon>Flavobacterium</taxon>
    </lineage>
</organism>
<keyword evidence="1" id="KW-1133">Transmembrane helix</keyword>
<reference evidence="3" key="1">
    <citation type="submission" date="2016-11" db="EMBL/GenBank/DDBJ databases">
        <authorList>
            <person name="Varghese N."/>
            <person name="Submissions S."/>
        </authorList>
    </citation>
    <scope>NUCLEOTIDE SEQUENCE [LARGE SCALE GENOMIC DNA]</scope>
    <source>
        <strain evidence="3">CGMCC 1.2749</strain>
    </source>
</reference>
<sequence>MSINDKMNIYLSEKDTIAEENTYFDIYAGLFFLTLGGIIYVLMKKGIIKMK</sequence>
<keyword evidence="1" id="KW-0812">Transmembrane</keyword>
<dbReference type="Proteomes" id="UP000184092">
    <property type="component" value="Unassembled WGS sequence"/>
</dbReference>
<evidence type="ECO:0000256" key="1">
    <source>
        <dbReference type="SAM" id="Phobius"/>
    </source>
</evidence>
<proteinExistence type="predicted"/>